<dbReference type="GO" id="GO:0031297">
    <property type="term" value="P:replication fork processing"/>
    <property type="evidence" value="ECO:0007669"/>
    <property type="project" value="TreeGrafter"/>
</dbReference>
<dbReference type="SMART" id="SM00490">
    <property type="entry name" value="HELICc"/>
    <property type="match status" value="1"/>
</dbReference>
<dbReference type="PANTHER" id="PTHR45766:SF6">
    <property type="entry name" value="SWI_SNF-RELATED MATRIX-ASSOCIATED ACTIN-DEPENDENT REGULATOR OF CHROMATIN SUBFAMILY A-LIKE PROTEIN 1"/>
    <property type="match status" value="1"/>
</dbReference>
<dbReference type="Proteomes" id="UP000597762">
    <property type="component" value="Unassembled WGS sequence"/>
</dbReference>
<dbReference type="EMBL" id="CAHIKZ030005398">
    <property type="protein sequence ID" value="CAE1324032.1"/>
    <property type="molecule type" value="Genomic_DNA"/>
</dbReference>
<protein>
    <submittedName>
        <fullName evidence="4">SMARCAL1</fullName>
        <ecNumber evidence="4">3.6.4.12</ecNumber>
    </submittedName>
</protein>
<evidence type="ECO:0000256" key="2">
    <source>
        <dbReference type="SAM" id="MobiDB-lite"/>
    </source>
</evidence>
<evidence type="ECO:0000256" key="1">
    <source>
        <dbReference type="ARBA" id="ARBA00022801"/>
    </source>
</evidence>
<dbReference type="Gene3D" id="3.40.50.300">
    <property type="entry name" value="P-loop containing nucleotide triphosphate hydrolases"/>
    <property type="match status" value="1"/>
</dbReference>
<feature type="domain" description="Helicase C-terminal" evidence="3">
    <location>
        <begin position="160"/>
        <end position="318"/>
    </location>
</feature>
<name>A0A812EHP0_ACAPH</name>
<dbReference type="OrthoDB" id="2801544at2759"/>
<evidence type="ECO:0000259" key="3">
    <source>
        <dbReference type="PROSITE" id="PS51194"/>
    </source>
</evidence>
<evidence type="ECO:0000313" key="5">
    <source>
        <dbReference type="Proteomes" id="UP000597762"/>
    </source>
</evidence>
<gene>
    <name evidence="4" type="ORF">SPHA_73896</name>
</gene>
<dbReference type="PROSITE" id="PS51194">
    <property type="entry name" value="HELICASE_CTER"/>
    <property type="match status" value="1"/>
</dbReference>
<organism evidence="4 5">
    <name type="scientific">Acanthosepion pharaonis</name>
    <name type="common">Pharaoh cuttlefish</name>
    <name type="synonym">Sepia pharaonis</name>
    <dbReference type="NCBI Taxonomy" id="158019"/>
    <lineage>
        <taxon>Eukaryota</taxon>
        <taxon>Metazoa</taxon>
        <taxon>Spiralia</taxon>
        <taxon>Lophotrochozoa</taxon>
        <taxon>Mollusca</taxon>
        <taxon>Cephalopoda</taxon>
        <taxon>Coleoidea</taxon>
        <taxon>Decapodiformes</taxon>
        <taxon>Sepiida</taxon>
        <taxon>Sepiina</taxon>
        <taxon>Sepiidae</taxon>
        <taxon>Acanthosepion</taxon>
    </lineage>
</organism>
<dbReference type="InterPro" id="IPR001650">
    <property type="entry name" value="Helicase_C-like"/>
</dbReference>
<comment type="caution">
    <text evidence="4">The sequence shown here is derived from an EMBL/GenBank/DDBJ whole genome shotgun (WGS) entry which is preliminary data.</text>
</comment>
<proteinExistence type="predicted"/>
<dbReference type="GO" id="GO:0003678">
    <property type="term" value="F:DNA helicase activity"/>
    <property type="evidence" value="ECO:0007669"/>
    <property type="project" value="UniProtKB-EC"/>
</dbReference>
<dbReference type="EC" id="3.6.4.12" evidence="4"/>
<dbReference type="InterPro" id="IPR038718">
    <property type="entry name" value="SNF2-like_sf"/>
</dbReference>
<dbReference type="GO" id="GO:0006281">
    <property type="term" value="P:DNA repair"/>
    <property type="evidence" value="ECO:0007669"/>
    <property type="project" value="TreeGrafter"/>
</dbReference>
<dbReference type="PANTHER" id="PTHR45766">
    <property type="entry name" value="DNA ANNEALING HELICASE AND ENDONUCLEASE ZRANB3 FAMILY MEMBER"/>
    <property type="match status" value="1"/>
</dbReference>
<dbReference type="GO" id="GO:0043596">
    <property type="term" value="C:nuclear replication fork"/>
    <property type="evidence" value="ECO:0007669"/>
    <property type="project" value="TreeGrafter"/>
</dbReference>
<sequence length="441" mass="50170">MDESHFLKNFKSARTNAALPLLQTASRVILLSGTPALSRPMELYTQIIAVAPRIISYMDFGVRYCDGKKNPWGWDFSGSSNMAELQIIMEERIMIRRLKKDVISQLPSKTRQMVLLNPTSIKIDKEMKHASSRFEKARLKDRHSLLLQYFSETASAKVQSVCDYVIDLIEADHKFLLFAHHQEMMDAIEDVIRNKCKVAYIRIDGKTPSEQRKFFCDKFQRQEDVKIAILSICAANSGLNLTATSMVVFAELFWNPGILVQAEDRVHRIGQLNSVNVYYLVAPGTADDFIWPLVQNKLSVLGKAGLTKDDFTKTDTLHFKNSKQTEILKYFSESFMEDVDPAEFTEAMDSTNTANHTTTQIETKSDIPTHQPEVTSFFPKQDAKVVDKEAGTLTTGPSKSEGDPFADNMGWLIDDIDWNEDDDMTFSEPMTKKKKEDDLSW</sequence>
<feature type="region of interest" description="Disordered" evidence="2">
    <location>
        <begin position="420"/>
        <end position="441"/>
    </location>
</feature>
<dbReference type="Pfam" id="PF00176">
    <property type="entry name" value="SNF2-rel_dom"/>
    <property type="match status" value="1"/>
</dbReference>
<dbReference type="Pfam" id="PF00271">
    <property type="entry name" value="Helicase_C"/>
    <property type="match status" value="1"/>
</dbReference>
<dbReference type="InterPro" id="IPR049730">
    <property type="entry name" value="SNF2/RAD54-like_C"/>
</dbReference>
<dbReference type="CDD" id="cd18793">
    <property type="entry name" value="SF2_C_SNF"/>
    <property type="match status" value="1"/>
</dbReference>
<dbReference type="FunFam" id="3.40.50.300:FF:003021">
    <property type="entry name" value="Uncharacterized protein (Fragment)"/>
    <property type="match status" value="1"/>
</dbReference>
<dbReference type="AlphaFoldDB" id="A0A812EHP0"/>
<dbReference type="InterPro" id="IPR000330">
    <property type="entry name" value="SNF2_N"/>
</dbReference>
<dbReference type="SUPFAM" id="SSF52540">
    <property type="entry name" value="P-loop containing nucleoside triphosphate hydrolases"/>
    <property type="match status" value="1"/>
</dbReference>
<dbReference type="InterPro" id="IPR027417">
    <property type="entry name" value="P-loop_NTPase"/>
</dbReference>
<dbReference type="GO" id="GO:0016787">
    <property type="term" value="F:hydrolase activity"/>
    <property type="evidence" value="ECO:0007669"/>
    <property type="project" value="UniProtKB-KW"/>
</dbReference>
<dbReference type="GO" id="GO:0005524">
    <property type="term" value="F:ATP binding"/>
    <property type="evidence" value="ECO:0007669"/>
    <property type="project" value="InterPro"/>
</dbReference>
<keyword evidence="5" id="KW-1185">Reference proteome</keyword>
<keyword evidence="1 4" id="KW-0378">Hydrolase</keyword>
<evidence type="ECO:0000313" key="4">
    <source>
        <dbReference type="EMBL" id="CAE1324032.1"/>
    </source>
</evidence>
<reference evidence="4" key="1">
    <citation type="submission" date="2021-01" db="EMBL/GenBank/DDBJ databases">
        <authorList>
            <person name="Li R."/>
            <person name="Bekaert M."/>
        </authorList>
    </citation>
    <scope>NUCLEOTIDE SEQUENCE</scope>
    <source>
        <strain evidence="4">Farmed</strain>
    </source>
</reference>
<feature type="compositionally biased region" description="Basic and acidic residues" evidence="2">
    <location>
        <begin position="430"/>
        <end position="441"/>
    </location>
</feature>
<accession>A0A812EHP0</accession>
<dbReference type="Gene3D" id="3.40.50.10810">
    <property type="entry name" value="Tandem AAA-ATPase domain"/>
    <property type="match status" value="1"/>
</dbReference>